<dbReference type="SUPFAM" id="SSF51120">
    <property type="entry name" value="beta-Roll"/>
    <property type="match status" value="14"/>
</dbReference>
<dbReference type="Gene3D" id="2.160.20.10">
    <property type="entry name" value="Single-stranded right-handed beta-helix, Pectin lyase-like"/>
    <property type="match status" value="3"/>
</dbReference>
<dbReference type="PRINTS" id="PR00313">
    <property type="entry name" value="CABNDNGRPT"/>
</dbReference>
<dbReference type="Pfam" id="PF00353">
    <property type="entry name" value="HemolysinCabind"/>
    <property type="match status" value="23"/>
</dbReference>
<evidence type="ECO:0000259" key="4">
    <source>
        <dbReference type="PROSITE" id="PS50268"/>
    </source>
</evidence>
<comment type="subcellular location">
    <subcellularLocation>
        <location evidence="1">Secreted</location>
    </subcellularLocation>
</comment>
<dbReference type="PANTHER" id="PTHR38340">
    <property type="entry name" value="S-LAYER PROTEIN"/>
    <property type="match status" value="1"/>
</dbReference>
<accession>A0ABT1CMF0</accession>
<dbReference type="InterPro" id="IPR006626">
    <property type="entry name" value="PbH1"/>
</dbReference>
<evidence type="ECO:0000313" key="5">
    <source>
        <dbReference type="EMBL" id="MCO6407389.1"/>
    </source>
</evidence>
<evidence type="ECO:0000256" key="2">
    <source>
        <dbReference type="ARBA" id="ARBA00022525"/>
    </source>
</evidence>
<dbReference type="InterPro" id="IPR011049">
    <property type="entry name" value="Serralysin-like_metalloprot_C"/>
</dbReference>
<dbReference type="SUPFAM" id="SSF51126">
    <property type="entry name" value="Pectin lyase-like"/>
    <property type="match status" value="5"/>
</dbReference>
<gene>
    <name evidence="5" type="ORF">GTW23_04320</name>
</gene>
<dbReference type="EMBL" id="JAAAML010000001">
    <property type="protein sequence ID" value="MCO6407389.1"/>
    <property type="molecule type" value="Genomic_DNA"/>
</dbReference>
<dbReference type="PROSITE" id="PS00330">
    <property type="entry name" value="HEMOLYSIN_CALCIUM"/>
    <property type="match status" value="18"/>
</dbReference>
<dbReference type="Proteomes" id="UP001320715">
    <property type="component" value="Unassembled WGS sequence"/>
</dbReference>
<organism evidence="5 6">
    <name type="scientific">Hoeflea alexandrii</name>
    <dbReference type="NCBI Taxonomy" id="288436"/>
    <lineage>
        <taxon>Bacteria</taxon>
        <taxon>Pseudomonadati</taxon>
        <taxon>Pseudomonadota</taxon>
        <taxon>Alphaproteobacteria</taxon>
        <taxon>Hyphomicrobiales</taxon>
        <taxon>Rhizobiaceae</taxon>
        <taxon>Hoeflea</taxon>
    </lineage>
</organism>
<feature type="compositionally biased region" description="Gly residues" evidence="3">
    <location>
        <begin position="1196"/>
        <end position="1209"/>
    </location>
</feature>
<sequence>AAADLDWLREGENLVLTYVAQVDDGQGNVGAQNLVITITGTNDVPVIDATSVITGSVTESGDIADINEAGFGGSLSSDVVLTAGSQALLDGLQADGSGLEAALTAITTELGDSSQAIAVIWDYLDDNYVNGGPTQDPINEAFIRLGAAYAGLVKAGTISPLVDVTAKYTADNNANNIPQRVQSLHDNLLGNVTSAAIAQRFGGDALEGTLTGLVTGVDVNLLTRPYFSGNENASDAAARAFDIANGYVEAASGQLTATDVDNGETAQLLWSGNATGTYGTFSIDANTGEWVYKLDNSLASTQELAEGQIVTDSFVATVTDPHLATDTVTVTITITGSNDAPVIQANSVVAGAATEDADSAAPSTAIADFTAISGDIAALLAAPGYNDDMETLLQDVQGLPGVTSMADAITAVWQHLDANYGTYYGNTVNEAFVRLGLEYAEYIQGGGSPLIDVIAKFQADTNGNGIPQRLQSLHDNLLGNLDGPSLADKFLAAPNGSNNADPQPALHAELTQAIDDLGLTGRPIYGGYEGQANNALAFDQANGLLPAASGQLVATDVDTGETALLQWSGDATGTYGNFAIDTDTGVWTYFVNNGAAATQALAAGQTETETFTAIVTDPQGATDTIDVTITITGTNDAPVISANATREFVRGFDNANDTIDDSTGSGWGVVSLVASGTNGIATEDGSGYALISEAAGNGPFTRFDGYRSDWTGDWTAEVKVYLDTTWANGTGFDYTVAASGTDGSHQRDFIFHVLKASDGSLYVAGSNNTDFAANDGKILGIANKTEVTASGWYTLQHRFYEDGGVLKVDLNLVDGNGAVVWTETRTNAADTIPGEVGGNRYGWFTFVDVPGGLAVDGLGLNVDGTETRVAEFASGVGGLHTAGGEIPFTDVDLTDGHTVGAVAQAGGYVGVFNAQINAGDEATGGNTGVISWTFEVAETAIDSLAAGESLTQVYTVTVDDGNGGTDSQDVTITITGTNDAPVITDGPVAVTYAEAVDVAGATGQGVLTGGSLTGSLAFNDVDVTDTQTFRVVSATQTSGEIGGYTKPAFEAAALALMSVAGSVSSTGATTGGSINWAFTASDDFFDYLKTGETVEIEYVVEVSDGKGGTATQTITVTVNGANDVLFTDNGETVDLTVLTAADAQDGNYLDAMDGDDIVTLPDAGDALAGEYGPGKVFNAGNGSDVVNGGDMDDTINGGGGSDQIFGNGGNDDLRGGNNADELHGGTGNDMLSGGSGADRLYGDQDNDTLTGGNGDDLLDGGTGTDTAVYTQTVMPGMVAFVADADPATGGDQTGWTVATGGTEGSDGLIEIEIIQHAGGNILLVGNGGFDSLQAAVNAATAGDTIMIAAGTFAGDTTIDKAVTILGANWGTAGNGARGAESVLEGEITVTAATGTVVINGVEISNTSGPGAQFDGVTVDGGANVTVENSVFDATSTGGANGDRGIYLTVNATGEVSITQNAFGGAANGHYNTNWNPAIQSDGAGVDLAIDNNSFGPSLGSAIRLATYDEATGSISGNTFTKIAYGLQIDAITGGPVIASISGNEFNNVIGDINFGNVTSDITIDLSSLETNNFSSSGAMNITTGSGNDDVTGTSGVDTINGGAGSDALTGNGGADTLIGGTDDDTLKGDGGNDTLYGNATNLGVSSNVLAQVGENDVAVFDGVATDYNVTRAVDGSWRVEDIGAGETDSLYGIEGIDFGNDGVDLDLLANVFVFDGAGNLVGTFATIAAGIAAADAGYTVEVHEGIYAENLTVSEGITLKGVGNVTVDGAGSIALTVNGGGAGQMLSIDNIDFTGAGNQVILVNSSAVYDSVSLENGTVTGGKYNGLHVSNATGVAAISLDTVVFTGNATTESGGAGEGPVSFYQYNGDITLTGVTVENPGAAAENGIQFRGVNAPFQPMGTVTLDGVSVTGTYSKVGVAIYNFANANGLNIIGTGLTINVTADWFGLSIDGIDGDLDLSSLPLSVTNAIGTGPQDIGMQGLGGNNVFVGDDSDDLLIGGAGTDTLRGGAGNDYLVDGGGTTFDGGAGVDTVDLSALTGKVTVDLTSGAGGYAAHGATFTEIENIILNAADLSGGAASIVNGSSVDNVIVGSGRDDILSGREGNDTISGNDGNDIIDGGAGADVLSGGAGIDTLRLSVGGNASVIHTVNLTTNTVSGGELTGDTISGFENVTAAHNSTADFTGDGNANVLIGSNNDDILRGMGGDDTLIGDTGYNGGSNADILIGGSGNDALKGGGGSDTLYGNETDLGVASNVLAQSGESDTALYDGVAGDYNVTRETDGSWRVEDIAHGKVDALYGIEGIDFGSNGVDLDLTADVMVFDGSGNLIGTYATIQAAIDAGSTLDGYTVEIHAGTYAENLSVTKALSFVGVGAVSIDPASGTAVTLTGDLAGGNVSIDNIDLIGGTNGIFVETSANAGKLTIVNSEISGNSQHGIYLVGDDPDNDGDAPIVAGITSLEVVDTDFSNNGFQNNFQGAAHVKLFGYEGNALFQGVTFEGATPATAQNDRPDNAVEITGYVNNGSGNPATPFTAPNIGTVVFDDVTVTGAYHKNPIAIFNFSEIDGLSVPDLDLSGAVSNWGPLFNIDGVTDLQINVSGFTITLPAGSDIHTEIQGDKSGQPAVDQTITGTSGNDRIMGKGGNDTLRGGEGDDQLYGADKPTGSAAGEIGDDTLEGGAGNDALIGGGGTDTAIYNGELTVGNFTTITDADPNSAGIPGWEINANGFGEGTDTLTGVQIVEGTDPVGAATGRFLLVGNGGFASIQDAVDAAVDGDTILIAEGTYAENLSVTKALSFVGIGAVTIDPASGTAVTLTGDLAGGNVSIDNIDLIGGTNGIFVETSANAGKLTIVNSEISGNSQHGIYLVGDDPDNDGDAPIVAGITSLEVVDTDFSNNGFQNNFQGAAHVKLFGYEGNALFQGVTFEGATPATAQNDRPDNAVEITGYVNNGSGNPATPFTAPNIGTVVFDDVTVTGAYHKNPIAIFNFSEIDGLSVPDLDLSGAVSNWGPLFNIDGVTDLQINVSGFTITLPAGSDIHTEIQGDKSGQPAVDQTITGTSGNDRIMGKGGNDTLRGGEGDDQLYGADKPTGSAAGEIGDDTLEGGAGNDALIGGGGTDTAIYNGELTVGNFTTITDADPNSAGIPGWEINANGFGEGTDTLTGVQIVEGTDPVGAATGRFLLVGNGGFASIQDAVDAAVDGDTILIAEGTYAENVVVDEAITLIGMGGAANVIIDPASGTGLTVSGNIGAGTVTIDGIGFQGGTNGVSASGAVTLGHLEILNSSFSGNSQHGVFVNGKSDGIGKVTVSGSSFADNGDGSSNGDGDIVLFEYRGDATIQNVTINNATGTADTAIQIAGFEQADYDVNDPIGTVVIDTVEVNGAFAKVGVYIQGYTNLNGLSLSGVTGTVAAGWGYATYINPTIDNPAGTPADVAGYPGAFNTTGADGTVNLSGVTLVNTTAVNVSNPTHPLFAYNGVVLSAIVNGTPVAETITGTEGNDLLAGGGGNDIVNGGEGDDILIGGAGNDELHGGSETDTAVFTGSVEDYSFERYPTFTLVIDTRPNGDGQTKVFTDVEKLSFAEGTFTLVRGSNAVNTLVGNNGERSILIGFQNSDTLTGGDQDDVLIGDDSVSSTWNAGNDTLDGGAGNDLLLGSGGDDTLIGGTGNDTLKGAAGDDTFTWSTGDGNDIVDGGSHTVADTLDITNTGGATAFAVNVAAVGPNIVPVTGTDATDILISAGTETIRADEIEDIVFNLGGAGDSVTITGDFSTTALDTTTITVNGGTGNDAVNASGITSNHRVVFNGNDGDDTFTSGAGSDAFDGGDGIDTYIATGAFSDYSIAVAADRTVTITHTASGAVDTAEANVELLNIGGTLIDLTMPVHVYDASDSLVGTFATLQLAHDDAGTVPGFRINLFGTVTGQSLTISKDNLKIEGGTDDTGNVFTLGGGVTTLTLLGDAPFEVVGNNTVNVINGNDGANVIRGNGGNDTLDGGEGSDTYQVSGTGHGYDIYDDNGSASDTDTIVALSDNTRIGISGHFGSDNGIEAITGDNNNGVYISGDNSDNTLDFSGVSLTDIAFIDGGNGADTITGTGVEDTIRGGSGNDILRGGADDDTYQVSGGGHGYDTYEDSAGGDDRIVALSDNTRIGLAGEFIGSVAGIETITANGNNGVSIRGDNTGSTLDFSGMTLTDIDYIDGQNGDDTIIGTSGDDTIRGSAGNDILRGGAGDDTYQVSGGGHGYDTYEDSAGGSDTIVALSDNTRIGLAGEFVGSDAGIETITANGNNGVTIRGDNTGSTLDFSGMTLTGIDYIDGQNGDDTIIGSSAADVIRGSAGNDTMDGGDGSDTYQVSGSGHGYDIFDDNGSGSDTDTIVALSDNTRIGISGDFGSDNGIEAIRGNGNSGVSIRGDNSGNVLDFSAVTLTDIAYIDGQGGDDTITGTSAGEEIRGGSGNDTINGGDGDDVIRGDAGNDILDGGEGSDTYHFGSNDGIDTITDTGSASDTDTILATNTNTRINVSGDFSQELTGIEVIDANGGANVRVLGTNAVNDLDFRDVQLINGVIVDASGGNDVVTTSQTTSDHVVYRGGNGTDTLRIALTLAQAADSSLITQIDALVAGSGVNGTVNAAGLDFSAEGFETIIKGITIGDSFLPFDKVLVGTSGNNLLDVATAAGGATTDAYLVLARGGNDTVNGSDGNDIIVGESGTDTLNGGGGNDTFLIGPDGGVDTFNGGDGTDRILAAEDNVAIGIDINFAAGAVEEIGANGFDNVTIRGDNSNNNLDFSQTMLSGIVRIDGESGSDTITGSSGNDVIRGGTGSDTLNGGDGDDDFLVDLGDGVDTFDGGDGTDRILATEDDVAIGIDIHFAAGAVEEISSGGFDNVTIRGDNSNNNLDFSQTMLSGIVRIDGESGSDTITGSSGNDVIRGGTG</sequence>
<dbReference type="InterPro" id="IPR013783">
    <property type="entry name" value="Ig-like_fold"/>
</dbReference>
<keyword evidence="2" id="KW-0964">Secreted</keyword>
<dbReference type="InterPro" id="IPR012334">
    <property type="entry name" value="Pectin_lyas_fold"/>
</dbReference>
<evidence type="ECO:0000313" key="6">
    <source>
        <dbReference type="Proteomes" id="UP001320715"/>
    </source>
</evidence>
<feature type="region of interest" description="Disordered" evidence="3">
    <location>
        <begin position="1196"/>
        <end position="1260"/>
    </location>
</feature>
<proteinExistence type="predicted"/>
<feature type="compositionally biased region" description="Polar residues" evidence="3">
    <location>
        <begin position="3044"/>
        <end position="3054"/>
    </location>
</feature>
<dbReference type="RefSeq" id="WP_252914771.1">
    <property type="nucleotide sequence ID" value="NZ_JAAAML010000001.1"/>
</dbReference>
<feature type="domain" description="Cadherin" evidence="4">
    <location>
        <begin position="248"/>
        <end position="343"/>
    </location>
</feature>
<keyword evidence="6" id="KW-1185">Reference proteome</keyword>
<dbReference type="PANTHER" id="PTHR38340:SF1">
    <property type="entry name" value="S-LAYER PROTEIN"/>
    <property type="match status" value="1"/>
</dbReference>
<feature type="region of interest" description="Disordered" evidence="3">
    <location>
        <begin position="4890"/>
        <end position="4910"/>
    </location>
</feature>
<dbReference type="Gene3D" id="2.150.10.10">
    <property type="entry name" value="Serralysin-like metalloprotease, C-terminal"/>
    <property type="match status" value="11"/>
</dbReference>
<feature type="non-terminal residue" evidence="5">
    <location>
        <position position="1"/>
    </location>
</feature>
<comment type="caution">
    <text evidence="5">The sequence shown here is derived from an EMBL/GenBank/DDBJ whole genome shotgun (WGS) entry which is preliminary data.</text>
</comment>
<dbReference type="InterPro" id="IPR002126">
    <property type="entry name" value="Cadherin-like_dom"/>
</dbReference>
<feature type="compositionally biased region" description="Polar residues" evidence="3">
    <location>
        <begin position="4892"/>
        <end position="4902"/>
    </location>
</feature>
<name>A0ABT1CMF0_9HYPH</name>
<dbReference type="InterPro" id="IPR011050">
    <property type="entry name" value="Pectin_lyase_fold/virulence"/>
</dbReference>
<dbReference type="SMART" id="SM00710">
    <property type="entry name" value="PbH1"/>
    <property type="match status" value="18"/>
</dbReference>
<feature type="region of interest" description="Disordered" evidence="3">
    <location>
        <begin position="3035"/>
        <end position="3061"/>
    </location>
</feature>
<reference evidence="5 6" key="1">
    <citation type="submission" date="2020-01" db="EMBL/GenBank/DDBJ databases">
        <title>Genomes of bacteria type strains.</title>
        <authorList>
            <person name="Chen J."/>
            <person name="Zhu S."/>
            <person name="Yang J."/>
        </authorList>
    </citation>
    <scope>NUCLEOTIDE SEQUENCE [LARGE SCALE GENOMIC DNA]</scope>
    <source>
        <strain evidence="5 6">DSM 16655</strain>
    </source>
</reference>
<dbReference type="NCBIfam" id="TIGR01965">
    <property type="entry name" value="VCBS_repeat"/>
    <property type="match status" value="5"/>
</dbReference>
<feature type="non-terminal residue" evidence="5">
    <location>
        <position position="4910"/>
    </location>
</feature>
<dbReference type="InterPro" id="IPR050557">
    <property type="entry name" value="RTX_toxin/Mannuronan_C5-epim"/>
</dbReference>
<dbReference type="InterPro" id="IPR010221">
    <property type="entry name" value="VCBS_dom"/>
</dbReference>
<dbReference type="Pfam" id="PF17963">
    <property type="entry name" value="Big_9"/>
    <property type="match status" value="1"/>
</dbReference>
<dbReference type="Gene3D" id="2.60.40.10">
    <property type="entry name" value="Immunoglobulins"/>
    <property type="match status" value="2"/>
</dbReference>
<dbReference type="InterPro" id="IPR018511">
    <property type="entry name" value="Hemolysin-typ_Ca-bd_CS"/>
</dbReference>
<dbReference type="InterPro" id="IPR001343">
    <property type="entry name" value="Hemolysn_Ca-bd"/>
</dbReference>
<protein>
    <recommendedName>
        <fullName evidence="4">Cadherin domain-containing protein</fullName>
    </recommendedName>
</protein>
<feature type="compositionally biased region" description="Polar residues" evidence="3">
    <location>
        <begin position="2620"/>
        <end position="2630"/>
    </location>
</feature>
<feature type="region of interest" description="Disordered" evidence="3">
    <location>
        <begin position="2611"/>
        <end position="2637"/>
    </location>
</feature>
<evidence type="ECO:0000256" key="1">
    <source>
        <dbReference type="ARBA" id="ARBA00004613"/>
    </source>
</evidence>
<dbReference type="PROSITE" id="PS50268">
    <property type="entry name" value="CADHERIN_2"/>
    <property type="match status" value="1"/>
</dbReference>
<evidence type="ECO:0000256" key="3">
    <source>
        <dbReference type="SAM" id="MobiDB-lite"/>
    </source>
</evidence>